<dbReference type="SMART" id="SM00355">
    <property type="entry name" value="ZnF_C2H2"/>
    <property type="match status" value="3"/>
</dbReference>
<keyword evidence="8" id="KW-0539">Nucleus</keyword>
<keyword evidence="4 9" id="KW-0863">Zinc-finger</keyword>
<keyword evidence="5" id="KW-0862">Zinc</keyword>
<dbReference type="PROSITE" id="PS00028">
    <property type="entry name" value="ZINC_FINGER_C2H2_1"/>
    <property type="match status" value="3"/>
</dbReference>
<dbReference type="InterPro" id="IPR050636">
    <property type="entry name" value="C2H2-ZF_domain-containing"/>
</dbReference>
<comment type="subcellular location">
    <subcellularLocation>
        <location evidence="1">Nucleus</location>
    </subcellularLocation>
</comment>
<dbReference type="PANTHER" id="PTHR47772">
    <property type="entry name" value="ZINC FINGER PROTEIN 200"/>
    <property type="match status" value="1"/>
</dbReference>
<feature type="domain" description="C2H2-type" evidence="11">
    <location>
        <begin position="43"/>
        <end position="70"/>
    </location>
</feature>
<keyword evidence="2" id="KW-0479">Metal-binding</keyword>
<dbReference type="PROSITE" id="PS50157">
    <property type="entry name" value="ZINC_FINGER_C2H2_2"/>
    <property type="match status" value="3"/>
</dbReference>
<organism evidence="12 13">
    <name type="scientific">Stichopus japonicus</name>
    <name type="common">Sea cucumber</name>
    <dbReference type="NCBI Taxonomy" id="307972"/>
    <lineage>
        <taxon>Eukaryota</taxon>
        <taxon>Metazoa</taxon>
        <taxon>Echinodermata</taxon>
        <taxon>Eleutherozoa</taxon>
        <taxon>Echinozoa</taxon>
        <taxon>Holothuroidea</taxon>
        <taxon>Aspidochirotacea</taxon>
        <taxon>Aspidochirotida</taxon>
        <taxon>Stichopodidae</taxon>
        <taxon>Apostichopus</taxon>
    </lineage>
</organism>
<dbReference type="GO" id="GO:0005634">
    <property type="term" value="C:nucleus"/>
    <property type="evidence" value="ECO:0007669"/>
    <property type="project" value="UniProtKB-SubCell"/>
</dbReference>
<keyword evidence="6" id="KW-0805">Transcription regulation</keyword>
<dbReference type="STRING" id="307972.A0A2G8LNS6"/>
<dbReference type="PANTHER" id="PTHR47772:SF13">
    <property type="entry name" value="GASTRULA ZINC FINGER PROTEIN XLCGF49.1-LIKE-RELATED"/>
    <property type="match status" value="1"/>
</dbReference>
<feature type="domain" description="C2H2-type" evidence="11">
    <location>
        <begin position="71"/>
        <end position="93"/>
    </location>
</feature>
<evidence type="ECO:0000256" key="9">
    <source>
        <dbReference type="PROSITE-ProRule" id="PRU00042"/>
    </source>
</evidence>
<feature type="region of interest" description="Disordered" evidence="10">
    <location>
        <begin position="94"/>
        <end position="135"/>
    </location>
</feature>
<keyword evidence="7" id="KW-0804">Transcription</keyword>
<evidence type="ECO:0000256" key="4">
    <source>
        <dbReference type="ARBA" id="ARBA00022771"/>
    </source>
</evidence>
<evidence type="ECO:0000256" key="3">
    <source>
        <dbReference type="ARBA" id="ARBA00022737"/>
    </source>
</evidence>
<dbReference type="AlphaFoldDB" id="A0A2G8LNS6"/>
<feature type="compositionally biased region" description="Polar residues" evidence="10">
    <location>
        <begin position="108"/>
        <end position="121"/>
    </location>
</feature>
<reference evidence="12 13" key="1">
    <citation type="journal article" date="2017" name="PLoS Biol.">
        <title>The sea cucumber genome provides insights into morphological evolution and visceral regeneration.</title>
        <authorList>
            <person name="Zhang X."/>
            <person name="Sun L."/>
            <person name="Yuan J."/>
            <person name="Sun Y."/>
            <person name="Gao Y."/>
            <person name="Zhang L."/>
            <person name="Li S."/>
            <person name="Dai H."/>
            <person name="Hamel J.F."/>
            <person name="Liu C."/>
            <person name="Yu Y."/>
            <person name="Liu S."/>
            <person name="Lin W."/>
            <person name="Guo K."/>
            <person name="Jin S."/>
            <person name="Xu P."/>
            <person name="Storey K.B."/>
            <person name="Huan P."/>
            <person name="Zhang T."/>
            <person name="Zhou Y."/>
            <person name="Zhang J."/>
            <person name="Lin C."/>
            <person name="Li X."/>
            <person name="Xing L."/>
            <person name="Huo D."/>
            <person name="Sun M."/>
            <person name="Wang L."/>
            <person name="Mercier A."/>
            <person name="Li F."/>
            <person name="Yang H."/>
            <person name="Xiang J."/>
        </authorList>
    </citation>
    <scope>NUCLEOTIDE SEQUENCE [LARGE SCALE GENOMIC DNA]</scope>
    <source>
        <strain evidence="12">Shaxun</strain>
        <tissue evidence="12">Muscle</tissue>
    </source>
</reference>
<dbReference type="SUPFAM" id="SSF57667">
    <property type="entry name" value="beta-beta-alpha zinc fingers"/>
    <property type="match status" value="2"/>
</dbReference>
<evidence type="ECO:0000256" key="6">
    <source>
        <dbReference type="ARBA" id="ARBA00023015"/>
    </source>
</evidence>
<dbReference type="InterPro" id="IPR036236">
    <property type="entry name" value="Znf_C2H2_sf"/>
</dbReference>
<comment type="caution">
    <text evidence="12">The sequence shown here is derived from an EMBL/GenBank/DDBJ whole genome shotgun (WGS) entry which is preliminary data.</text>
</comment>
<evidence type="ECO:0000256" key="2">
    <source>
        <dbReference type="ARBA" id="ARBA00022723"/>
    </source>
</evidence>
<evidence type="ECO:0000256" key="1">
    <source>
        <dbReference type="ARBA" id="ARBA00004123"/>
    </source>
</evidence>
<dbReference type="FunFam" id="3.30.160.60:FF:000110">
    <property type="entry name" value="Zinc finger protein-like"/>
    <property type="match status" value="1"/>
</dbReference>
<protein>
    <recommendedName>
        <fullName evidence="11">C2H2-type domain-containing protein</fullName>
    </recommendedName>
</protein>
<dbReference type="GO" id="GO:0008270">
    <property type="term" value="F:zinc ion binding"/>
    <property type="evidence" value="ECO:0007669"/>
    <property type="project" value="UniProtKB-KW"/>
</dbReference>
<dbReference type="InterPro" id="IPR013087">
    <property type="entry name" value="Znf_C2H2_type"/>
</dbReference>
<feature type="domain" description="C2H2-type" evidence="11">
    <location>
        <begin position="15"/>
        <end position="42"/>
    </location>
</feature>
<dbReference type="OrthoDB" id="7295497at2759"/>
<proteinExistence type="predicted"/>
<evidence type="ECO:0000256" key="5">
    <source>
        <dbReference type="ARBA" id="ARBA00022833"/>
    </source>
</evidence>
<name>A0A2G8LNS6_STIJA</name>
<sequence length="166" mass="19020">MQNPRKTHTGEQRPFSCRCCQKTFLDHSGRRKHELRHPEMRKFGCKFCHKRFSKQNLWQIHEAQHSEGKPFKCRFCDRCFSNKGNRVNHEVVHKKGGSIDVPDGVANMDSTKGNPSQSQAGSSPNRKRRRPPSSLAASVARYSAVRAAVIVTRNYTRALREEVVLC</sequence>
<keyword evidence="13" id="KW-1185">Reference proteome</keyword>
<dbReference type="Proteomes" id="UP000230750">
    <property type="component" value="Unassembled WGS sequence"/>
</dbReference>
<evidence type="ECO:0000256" key="8">
    <source>
        <dbReference type="ARBA" id="ARBA00023242"/>
    </source>
</evidence>
<gene>
    <name evidence="12" type="ORF">BSL78_01285</name>
</gene>
<keyword evidence="3" id="KW-0677">Repeat</keyword>
<evidence type="ECO:0000313" key="12">
    <source>
        <dbReference type="EMBL" id="PIK61830.1"/>
    </source>
</evidence>
<evidence type="ECO:0000313" key="13">
    <source>
        <dbReference type="Proteomes" id="UP000230750"/>
    </source>
</evidence>
<evidence type="ECO:0000259" key="11">
    <source>
        <dbReference type="PROSITE" id="PS50157"/>
    </source>
</evidence>
<evidence type="ECO:0000256" key="7">
    <source>
        <dbReference type="ARBA" id="ARBA00023163"/>
    </source>
</evidence>
<accession>A0A2G8LNS6</accession>
<dbReference type="Gene3D" id="3.30.160.60">
    <property type="entry name" value="Classic Zinc Finger"/>
    <property type="match status" value="2"/>
</dbReference>
<dbReference type="EMBL" id="MRZV01000024">
    <property type="protein sequence ID" value="PIK61830.1"/>
    <property type="molecule type" value="Genomic_DNA"/>
</dbReference>
<evidence type="ECO:0000256" key="10">
    <source>
        <dbReference type="SAM" id="MobiDB-lite"/>
    </source>
</evidence>